<dbReference type="AlphaFoldDB" id="W7RIJ1"/>
<dbReference type="Proteomes" id="UP000023555">
    <property type="component" value="Unassembled WGS sequence"/>
</dbReference>
<organism evidence="2 3">
    <name type="scientific">Lysinibacillus sphaericus CBAM5</name>
    <dbReference type="NCBI Taxonomy" id="1400869"/>
    <lineage>
        <taxon>Bacteria</taxon>
        <taxon>Bacillati</taxon>
        <taxon>Bacillota</taxon>
        <taxon>Bacilli</taxon>
        <taxon>Bacillales</taxon>
        <taxon>Bacillaceae</taxon>
        <taxon>Lysinibacillus</taxon>
    </lineage>
</organism>
<dbReference type="HOGENOM" id="CLU_3397273_0_0_9"/>
<reference evidence="2 3" key="1">
    <citation type="journal article" date="2015" name="Stand. Genomic Sci.">
        <title>Genome sequence and description of the mosquitocidal and heavy metal tolerant strain Lysinibacillus sphaericus CBAM5.</title>
        <authorList>
            <person name="Pena-Montenegro T.D."/>
            <person name="Lozano L."/>
            <person name="Dussan J."/>
        </authorList>
    </citation>
    <scope>NUCLEOTIDE SEQUENCE [LARGE SCALE GENOMIC DNA]</scope>
    <source>
        <strain evidence="2 3">CBAM5</strain>
    </source>
</reference>
<name>W7RIJ1_LYSSH</name>
<comment type="caution">
    <text evidence="2">The sequence shown here is derived from an EMBL/GenBank/DDBJ whole genome shotgun (WGS) entry which is preliminary data.</text>
</comment>
<sequence length="31" mass="3741">MKESTEILEILTAMVEKYLELVEQEEDERIE</sequence>
<dbReference type="EMBL" id="AYKQ01000019">
    <property type="protein sequence ID" value="EWH31272.1"/>
    <property type="molecule type" value="Genomic_DNA"/>
</dbReference>
<accession>W7RIJ1</accession>
<protein>
    <submittedName>
        <fullName evidence="2">Uncharacterized protein</fullName>
    </submittedName>
</protein>
<evidence type="ECO:0000313" key="3">
    <source>
        <dbReference type="Proteomes" id="UP000023555"/>
    </source>
</evidence>
<proteinExistence type="predicted"/>
<dbReference type="EMBL" id="AYKQ01000014">
    <property type="protein sequence ID" value="EWH31662.1"/>
    <property type="molecule type" value="Genomic_DNA"/>
</dbReference>
<evidence type="ECO:0000313" key="1">
    <source>
        <dbReference type="EMBL" id="EWH31272.1"/>
    </source>
</evidence>
<gene>
    <name evidence="2" type="ORF">P799_19075</name>
    <name evidence="1" type="ORF">P799_20290</name>
</gene>
<evidence type="ECO:0000313" key="2">
    <source>
        <dbReference type="EMBL" id="EWH31662.1"/>
    </source>
</evidence>